<sequence>MKRITQIKLMFSVAIISHTFKVPLESLRDEKHKFLMSSGTSKAQHTHLSVPKTSC</sequence>
<accession>A0A087UXU2</accession>
<dbReference type="Proteomes" id="UP000054359">
    <property type="component" value="Unassembled WGS sequence"/>
</dbReference>
<evidence type="ECO:0000313" key="2">
    <source>
        <dbReference type="Proteomes" id="UP000054359"/>
    </source>
</evidence>
<evidence type="ECO:0000313" key="1">
    <source>
        <dbReference type="EMBL" id="KFM82181.1"/>
    </source>
</evidence>
<reference evidence="1 2" key="1">
    <citation type="submission" date="2013-11" db="EMBL/GenBank/DDBJ databases">
        <title>Genome sequencing of Stegodyphus mimosarum.</title>
        <authorList>
            <person name="Bechsgaard J."/>
        </authorList>
    </citation>
    <scope>NUCLEOTIDE SEQUENCE [LARGE SCALE GENOMIC DNA]</scope>
</reference>
<gene>
    <name evidence="1" type="ORF">X975_05918</name>
</gene>
<dbReference type="AlphaFoldDB" id="A0A087UXU2"/>
<keyword evidence="2" id="KW-1185">Reference proteome</keyword>
<protein>
    <submittedName>
        <fullName evidence="1">Uncharacterized protein</fullName>
    </submittedName>
</protein>
<name>A0A087UXU2_STEMI</name>
<feature type="non-terminal residue" evidence="1">
    <location>
        <position position="55"/>
    </location>
</feature>
<proteinExistence type="predicted"/>
<organism evidence="1 2">
    <name type="scientific">Stegodyphus mimosarum</name>
    <name type="common">African social velvet spider</name>
    <dbReference type="NCBI Taxonomy" id="407821"/>
    <lineage>
        <taxon>Eukaryota</taxon>
        <taxon>Metazoa</taxon>
        <taxon>Ecdysozoa</taxon>
        <taxon>Arthropoda</taxon>
        <taxon>Chelicerata</taxon>
        <taxon>Arachnida</taxon>
        <taxon>Araneae</taxon>
        <taxon>Araneomorphae</taxon>
        <taxon>Entelegynae</taxon>
        <taxon>Eresoidea</taxon>
        <taxon>Eresidae</taxon>
        <taxon>Stegodyphus</taxon>
    </lineage>
</organism>
<dbReference type="EMBL" id="KK122189">
    <property type="protein sequence ID" value="KFM82181.1"/>
    <property type="molecule type" value="Genomic_DNA"/>
</dbReference>